<dbReference type="Proteomes" id="UP000036681">
    <property type="component" value="Unplaced"/>
</dbReference>
<dbReference type="AlphaFoldDB" id="A0A0M3I602"/>
<evidence type="ECO:0000313" key="2">
    <source>
        <dbReference type="WBParaSite" id="ALUE_0001242401-mRNA-1"/>
    </source>
</evidence>
<reference evidence="2" key="1">
    <citation type="submission" date="2017-02" db="UniProtKB">
        <authorList>
            <consortium name="WormBaseParasite"/>
        </authorList>
    </citation>
    <scope>IDENTIFICATION</scope>
</reference>
<keyword evidence="1" id="KW-1185">Reference proteome</keyword>
<accession>A0A0M3I602</accession>
<name>A0A0M3I602_ASCLU</name>
<protein>
    <submittedName>
        <fullName evidence="2">Transposase</fullName>
    </submittedName>
</protein>
<proteinExistence type="predicted"/>
<evidence type="ECO:0000313" key="1">
    <source>
        <dbReference type="Proteomes" id="UP000036681"/>
    </source>
</evidence>
<organism evidence="1 2">
    <name type="scientific">Ascaris lumbricoides</name>
    <name type="common">Giant roundworm</name>
    <dbReference type="NCBI Taxonomy" id="6252"/>
    <lineage>
        <taxon>Eukaryota</taxon>
        <taxon>Metazoa</taxon>
        <taxon>Ecdysozoa</taxon>
        <taxon>Nematoda</taxon>
        <taxon>Chromadorea</taxon>
        <taxon>Rhabditida</taxon>
        <taxon>Spirurina</taxon>
        <taxon>Ascaridomorpha</taxon>
        <taxon>Ascaridoidea</taxon>
        <taxon>Ascarididae</taxon>
        <taxon>Ascaris</taxon>
    </lineage>
</organism>
<dbReference type="WBParaSite" id="ALUE_0001242401-mRNA-1">
    <property type="protein sequence ID" value="ALUE_0001242401-mRNA-1"/>
    <property type="gene ID" value="ALUE_0001242401"/>
</dbReference>
<sequence>MGGWRRIQLVHAGEGPDLKMRTHDCQRSKVAIQVEWERRKKVVQLSVPASFAGEDIVLGMNAIGLHNMKNNRAGVKAIFAAPPVELGTLMSAAR</sequence>